<feature type="transmembrane region" description="Helical" evidence="1">
    <location>
        <begin position="238"/>
        <end position="257"/>
    </location>
</feature>
<accession>A0ABU5II07</accession>
<dbReference type="PANTHER" id="PTHR38457:SF1">
    <property type="entry name" value="REGULATOR ABRB-RELATED"/>
    <property type="match status" value="1"/>
</dbReference>
<dbReference type="RefSeq" id="WP_322466288.1">
    <property type="nucleotide sequence ID" value="NZ_JAXOJX010000026.1"/>
</dbReference>
<dbReference type="Proteomes" id="UP001293718">
    <property type="component" value="Unassembled WGS sequence"/>
</dbReference>
<keyword evidence="1" id="KW-0812">Transmembrane</keyword>
<comment type="caution">
    <text evidence="2">The sequence shown here is derived from an EMBL/GenBank/DDBJ whole genome shotgun (WGS) entry which is preliminary data.</text>
</comment>
<proteinExistence type="predicted"/>
<feature type="transmembrane region" description="Helical" evidence="1">
    <location>
        <begin position="95"/>
        <end position="114"/>
    </location>
</feature>
<dbReference type="InterPro" id="IPR007820">
    <property type="entry name" value="AbrB_fam"/>
</dbReference>
<feature type="transmembrane region" description="Helical" evidence="1">
    <location>
        <begin position="159"/>
        <end position="178"/>
    </location>
</feature>
<feature type="transmembrane region" description="Helical" evidence="1">
    <location>
        <begin position="213"/>
        <end position="232"/>
    </location>
</feature>
<dbReference type="EMBL" id="JAXOJX010000026">
    <property type="protein sequence ID" value="MDZ5458121.1"/>
    <property type="molecule type" value="Genomic_DNA"/>
</dbReference>
<protein>
    <submittedName>
        <fullName evidence="2">AbrB family transcriptional regulator</fullName>
    </submittedName>
</protein>
<keyword evidence="1" id="KW-0472">Membrane</keyword>
<organism evidence="2 3">
    <name type="scientific">Azohydromonas lata</name>
    <dbReference type="NCBI Taxonomy" id="45677"/>
    <lineage>
        <taxon>Bacteria</taxon>
        <taxon>Pseudomonadati</taxon>
        <taxon>Pseudomonadota</taxon>
        <taxon>Betaproteobacteria</taxon>
        <taxon>Burkholderiales</taxon>
        <taxon>Sphaerotilaceae</taxon>
        <taxon>Azohydromonas</taxon>
    </lineage>
</organism>
<dbReference type="Pfam" id="PF05145">
    <property type="entry name" value="AbrB"/>
    <property type="match status" value="1"/>
</dbReference>
<dbReference type="InterPro" id="IPR017516">
    <property type="entry name" value="AbrB_dup"/>
</dbReference>
<sequence length="363" mass="37565">MALASPLRAAAHTWARGPLTLALAVAAALVCERLRVPLAWTLGPLLATALACSAGARLGIPQVMRNGGQWVIGMALGLHFTPLVLQQLLGLAPALLAGVLWALLLGGLFFRLLLRHGGAPDRATAFFAGAIGSASEMAVLAERHGGQVDRVAAAHSLRVLLVVLTVPWGLQLAGFHPLEARAGIHVLAPAQLALLGAATLGGALVLRRLGTPNPWVLGALIVSMALAGSGVLPESVVPQFMTSAAQLLIGVSLGTRFTPEFLRAAPRWMGTVAAGTLALLAVSAGFAWLLAQVAGLAPAAVLLGNSPGGMAEMCITAQVLQLGVPLVTAFHVMRYLAVLVLMGPLFTLVERRRLRRQALRAAT</sequence>
<keyword evidence="3" id="KW-1185">Reference proteome</keyword>
<feature type="transmembrane region" description="Helical" evidence="1">
    <location>
        <begin position="269"/>
        <end position="291"/>
    </location>
</feature>
<dbReference type="PIRSF" id="PIRSF038991">
    <property type="entry name" value="Protein_AbrB"/>
    <property type="match status" value="1"/>
</dbReference>
<evidence type="ECO:0000256" key="1">
    <source>
        <dbReference type="SAM" id="Phobius"/>
    </source>
</evidence>
<evidence type="ECO:0000313" key="2">
    <source>
        <dbReference type="EMBL" id="MDZ5458121.1"/>
    </source>
</evidence>
<gene>
    <name evidence="2" type="ORF">SM757_16215</name>
</gene>
<dbReference type="PANTHER" id="PTHR38457">
    <property type="entry name" value="REGULATOR ABRB-RELATED"/>
    <property type="match status" value="1"/>
</dbReference>
<name>A0ABU5II07_9BURK</name>
<feature type="transmembrane region" description="Helical" evidence="1">
    <location>
        <begin position="332"/>
        <end position="349"/>
    </location>
</feature>
<keyword evidence="1" id="KW-1133">Transmembrane helix</keyword>
<feature type="transmembrane region" description="Helical" evidence="1">
    <location>
        <begin position="184"/>
        <end position="206"/>
    </location>
</feature>
<evidence type="ECO:0000313" key="3">
    <source>
        <dbReference type="Proteomes" id="UP001293718"/>
    </source>
</evidence>
<feature type="transmembrane region" description="Helical" evidence="1">
    <location>
        <begin position="38"/>
        <end position="58"/>
    </location>
</feature>
<dbReference type="NCBIfam" id="TIGR03082">
    <property type="entry name" value="Gneg_AbrB_dup"/>
    <property type="match status" value="2"/>
</dbReference>
<reference evidence="2 3" key="1">
    <citation type="submission" date="2023-11" db="EMBL/GenBank/DDBJ databases">
        <title>Draft genome of Azohydromonas lata strain H1 (DSM1123), a polyhydroxyalkanoate producer.</title>
        <authorList>
            <person name="Traversa D."/>
            <person name="D'Addabbo P."/>
            <person name="Pazzani C."/>
            <person name="Manzari C."/>
            <person name="Chiara M."/>
            <person name="Scrascia M."/>
        </authorList>
    </citation>
    <scope>NUCLEOTIDE SEQUENCE [LARGE SCALE GENOMIC DNA]</scope>
    <source>
        <strain evidence="2 3">H1</strain>
    </source>
</reference>